<evidence type="ECO:0000259" key="2">
    <source>
        <dbReference type="Pfam" id="PF12230"/>
    </source>
</evidence>
<dbReference type="OMA" id="SASCTWI"/>
<evidence type="ECO:0000313" key="4">
    <source>
        <dbReference type="Proteomes" id="UP000596660"/>
    </source>
</evidence>
<evidence type="ECO:0000313" key="3">
    <source>
        <dbReference type="EnsemblPlants" id="AUR62002724-RA:cds"/>
    </source>
</evidence>
<dbReference type="GO" id="GO:0000381">
    <property type="term" value="P:regulation of alternative mRNA splicing, via spliceosome"/>
    <property type="evidence" value="ECO:0007669"/>
    <property type="project" value="TreeGrafter"/>
</dbReference>
<sequence>MQLLQEGMTGSTLEETGEEKKNEVKAAMDEDDPPMRTVKNWKRPEERIAAERDPTKYVVSPIIGELITISEMSEHMRISLIDPKYKEQKERMFAKIRETTLAHDDEISRNIVGLALTRPDIFGITEEEISNAVKTDIEKKKDEQPKQVIWNGHTGSIGRTVNQAMSQSMGGEDHSEINYNDVRSLPGPSAPPPPRPGVPMLRPLPPPAGLSVNLPHVPTSNIQYSAPTSGGVMVPPLPPAYDDESPINASIWVHESTWYASASCTWILIYTAWCSPTLYTFSSTWYACSTKECRLHPPPPEEAIPPLPEELEPKRQKLDDSALIPEEQCLVQHTGPVRLNISVPNVDEGNLKGQILESCP</sequence>
<feature type="region of interest" description="Disordered" evidence="1">
    <location>
        <begin position="1"/>
        <end position="42"/>
    </location>
</feature>
<feature type="domain" description="Splicing factor 3A subunit 1 conserved" evidence="2">
    <location>
        <begin position="20"/>
        <end position="115"/>
    </location>
</feature>
<reference evidence="3" key="2">
    <citation type="submission" date="2021-03" db="UniProtKB">
        <authorList>
            <consortium name="EnsemblPlants"/>
        </authorList>
    </citation>
    <scope>IDENTIFICATION</scope>
</reference>
<protein>
    <recommendedName>
        <fullName evidence="2">Splicing factor 3A subunit 1 conserved domain-containing protein</fullName>
    </recommendedName>
</protein>
<feature type="compositionally biased region" description="Basic and acidic residues" evidence="1">
    <location>
        <begin position="18"/>
        <end position="28"/>
    </location>
</feature>
<dbReference type="Proteomes" id="UP000596660">
    <property type="component" value="Unplaced"/>
</dbReference>
<dbReference type="InterPro" id="IPR022030">
    <property type="entry name" value="SF3A1_dom"/>
</dbReference>
<dbReference type="EnsemblPlants" id="AUR62002724-RA">
    <property type="protein sequence ID" value="AUR62002724-RA:cds"/>
    <property type="gene ID" value="AUR62002724"/>
</dbReference>
<dbReference type="PANTHER" id="PTHR15316:SF13">
    <property type="entry name" value="SPLICING FACTOR 3A SUBUNIT 1-RELATED"/>
    <property type="match status" value="1"/>
</dbReference>
<dbReference type="GO" id="GO:0045292">
    <property type="term" value="P:mRNA cis splicing, via spliceosome"/>
    <property type="evidence" value="ECO:0007669"/>
    <property type="project" value="InterPro"/>
</dbReference>
<dbReference type="AlphaFoldDB" id="A0A803KUL6"/>
<dbReference type="Pfam" id="PF12230">
    <property type="entry name" value="PRP21_like_P"/>
    <property type="match status" value="1"/>
</dbReference>
<evidence type="ECO:0000256" key="1">
    <source>
        <dbReference type="SAM" id="MobiDB-lite"/>
    </source>
</evidence>
<dbReference type="GO" id="GO:0071004">
    <property type="term" value="C:U2-type prespliceosome"/>
    <property type="evidence" value="ECO:0007669"/>
    <property type="project" value="TreeGrafter"/>
</dbReference>
<keyword evidence="4" id="KW-1185">Reference proteome</keyword>
<proteinExistence type="predicted"/>
<accession>A0A803KUL6</accession>
<dbReference type="InterPro" id="IPR045146">
    <property type="entry name" value="SF3A1"/>
</dbReference>
<reference evidence="3" key="1">
    <citation type="journal article" date="2017" name="Nature">
        <title>The genome of Chenopodium quinoa.</title>
        <authorList>
            <person name="Jarvis D.E."/>
            <person name="Ho Y.S."/>
            <person name="Lightfoot D.J."/>
            <person name="Schmoeckel S.M."/>
            <person name="Li B."/>
            <person name="Borm T.J.A."/>
            <person name="Ohyanagi H."/>
            <person name="Mineta K."/>
            <person name="Michell C.T."/>
            <person name="Saber N."/>
            <person name="Kharbatia N.M."/>
            <person name="Rupper R.R."/>
            <person name="Sharp A.R."/>
            <person name="Dally N."/>
            <person name="Boughton B.A."/>
            <person name="Woo Y.H."/>
            <person name="Gao G."/>
            <person name="Schijlen E.G.W.M."/>
            <person name="Guo X."/>
            <person name="Momin A.A."/>
            <person name="Negrao S."/>
            <person name="Al-Babili S."/>
            <person name="Gehring C."/>
            <person name="Roessner U."/>
            <person name="Jung C."/>
            <person name="Murphy K."/>
            <person name="Arold S.T."/>
            <person name="Gojobori T."/>
            <person name="van der Linden C.G."/>
            <person name="van Loo E.N."/>
            <person name="Jellen E.N."/>
            <person name="Maughan P.J."/>
            <person name="Tester M."/>
        </authorList>
    </citation>
    <scope>NUCLEOTIDE SEQUENCE [LARGE SCALE GENOMIC DNA]</scope>
    <source>
        <strain evidence="3">cv. PI 614886</strain>
    </source>
</reference>
<dbReference type="GO" id="GO:0003723">
    <property type="term" value="F:RNA binding"/>
    <property type="evidence" value="ECO:0007669"/>
    <property type="project" value="InterPro"/>
</dbReference>
<dbReference type="GO" id="GO:0071013">
    <property type="term" value="C:catalytic step 2 spliceosome"/>
    <property type="evidence" value="ECO:0007669"/>
    <property type="project" value="TreeGrafter"/>
</dbReference>
<organism evidence="3 4">
    <name type="scientific">Chenopodium quinoa</name>
    <name type="common">Quinoa</name>
    <dbReference type="NCBI Taxonomy" id="63459"/>
    <lineage>
        <taxon>Eukaryota</taxon>
        <taxon>Viridiplantae</taxon>
        <taxon>Streptophyta</taxon>
        <taxon>Embryophyta</taxon>
        <taxon>Tracheophyta</taxon>
        <taxon>Spermatophyta</taxon>
        <taxon>Magnoliopsida</taxon>
        <taxon>eudicotyledons</taxon>
        <taxon>Gunneridae</taxon>
        <taxon>Pentapetalae</taxon>
        <taxon>Caryophyllales</taxon>
        <taxon>Chenopodiaceae</taxon>
        <taxon>Chenopodioideae</taxon>
        <taxon>Atripliceae</taxon>
        <taxon>Chenopodium</taxon>
    </lineage>
</organism>
<dbReference type="Gramene" id="AUR62002724-RA">
    <property type="protein sequence ID" value="AUR62002724-RA:cds"/>
    <property type="gene ID" value="AUR62002724"/>
</dbReference>
<dbReference type="PANTHER" id="PTHR15316">
    <property type="entry name" value="SPLICEOSOME ASSOCIATED PROTEIN 114/SWAP SPLICING FACTOR-RELATED"/>
    <property type="match status" value="1"/>
</dbReference>
<dbReference type="GO" id="GO:0005686">
    <property type="term" value="C:U2 snRNP"/>
    <property type="evidence" value="ECO:0007669"/>
    <property type="project" value="TreeGrafter"/>
</dbReference>
<name>A0A803KUL6_CHEQI</name>